<evidence type="ECO:0000313" key="4">
    <source>
        <dbReference type="Proteomes" id="UP000178622"/>
    </source>
</evidence>
<gene>
    <name evidence="3" type="ORF">BG261_00415</name>
</gene>
<evidence type="ECO:0000313" key="3">
    <source>
        <dbReference type="EMBL" id="OFI50384.1"/>
    </source>
</evidence>
<evidence type="ECO:0000259" key="2">
    <source>
        <dbReference type="Pfam" id="PF13529"/>
    </source>
</evidence>
<dbReference type="RefSeq" id="WP_070791117.1">
    <property type="nucleotide sequence ID" value="NZ_MKIR01000001.1"/>
</dbReference>
<dbReference type="Proteomes" id="UP000178622">
    <property type="component" value="Unassembled WGS sequence"/>
</dbReference>
<evidence type="ECO:0000256" key="1">
    <source>
        <dbReference type="SAM" id="MobiDB-lite"/>
    </source>
</evidence>
<dbReference type="STRING" id="1859473.BG261_00415"/>
<dbReference type="OrthoDB" id="2213141at2"/>
<sequence>MKKREIILITVCFTVLSGVTYALIGKDFSNEKDKNQKIEILQSSVSSVSSVSSSSNNSENGIDKIEATDSTGSGDTWDEKVKQKEELEKNGGSYPDNYVKENPPISDEIADKFLSGSTEENNANESNTNDSKKATRKYINVNQQIQQKATTCAPTAVSMILSTRGKNISQDQLALEMGTTDDFGTHNKDAIRVLNKHLFGYEIPANNQDGYRIATVKCADQNSEDLKLFKERVKENIDNGYPLYYTIDNSRMYDNRTGEHNLIGNGYLTNSDGTDIEYIYYIDPSPYMQDAKYGGLKKVTPKELLEAMIPCMEPNYAW</sequence>
<comment type="caution">
    <text evidence="3">The sequence shown here is derived from an EMBL/GenBank/DDBJ whole genome shotgun (WGS) entry which is preliminary data.</text>
</comment>
<feature type="compositionally biased region" description="Low complexity" evidence="1">
    <location>
        <begin position="117"/>
        <end position="129"/>
    </location>
</feature>
<keyword evidence="4" id="KW-1185">Reference proteome</keyword>
<feature type="domain" description="Peptidase C39-like" evidence="2">
    <location>
        <begin position="142"/>
        <end position="284"/>
    </location>
</feature>
<accession>A0A1E8GQ58</accession>
<dbReference type="InterPro" id="IPR039564">
    <property type="entry name" value="Peptidase_C39-like"/>
</dbReference>
<feature type="region of interest" description="Disordered" evidence="1">
    <location>
        <begin position="48"/>
        <end position="78"/>
    </location>
</feature>
<protein>
    <recommendedName>
        <fullName evidence="2">Peptidase C39-like domain-containing protein</fullName>
    </recommendedName>
</protein>
<organism evidence="3 4">
    <name type="scientific">Floricoccus tropicus</name>
    <dbReference type="NCBI Taxonomy" id="1859473"/>
    <lineage>
        <taxon>Bacteria</taxon>
        <taxon>Bacillati</taxon>
        <taxon>Bacillota</taxon>
        <taxon>Bacilli</taxon>
        <taxon>Lactobacillales</taxon>
        <taxon>Streptococcaceae</taxon>
        <taxon>Floricoccus</taxon>
    </lineage>
</organism>
<name>A0A1E8GQ58_9LACT</name>
<feature type="compositionally biased region" description="Low complexity" evidence="1">
    <location>
        <begin position="48"/>
        <end position="58"/>
    </location>
</feature>
<feature type="region of interest" description="Disordered" evidence="1">
    <location>
        <begin position="115"/>
        <end position="134"/>
    </location>
</feature>
<reference evidence="4" key="1">
    <citation type="submission" date="2016-09" db="EMBL/GenBank/DDBJ databases">
        <title>Draft genome sequence of a novel species of the family Streptococcaceae isolated from flowers.</title>
        <authorList>
            <person name="Chuah L.-O."/>
            <person name="Yap K.-P."/>
            <person name="Thong K.L."/>
            <person name="Liong M.T."/>
            <person name="Ahmad R."/>
            <person name="Rusul G."/>
        </authorList>
    </citation>
    <scope>NUCLEOTIDE SEQUENCE [LARGE SCALE GENOMIC DNA]</scope>
    <source>
        <strain evidence="4">DF1</strain>
    </source>
</reference>
<dbReference type="AlphaFoldDB" id="A0A1E8GQ58"/>
<dbReference type="Pfam" id="PF13529">
    <property type="entry name" value="Peptidase_C39_2"/>
    <property type="match status" value="1"/>
</dbReference>
<dbReference type="EMBL" id="MKIR01000001">
    <property type="protein sequence ID" value="OFI50384.1"/>
    <property type="molecule type" value="Genomic_DNA"/>
</dbReference>
<proteinExistence type="predicted"/>
<dbReference type="Gene3D" id="3.90.70.10">
    <property type="entry name" value="Cysteine proteinases"/>
    <property type="match status" value="1"/>
</dbReference>